<evidence type="ECO:0000313" key="7">
    <source>
        <dbReference type="Proteomes" id="UP000054538"/>
    </source>
</evidence>
<dbReference type="GO" id="GO:0012505">
    <property type="term" value="C:endomembrane system"/>
    <property type="evidence" value="ECO:0007669"/>
    <property type="project" value="UniProtKB-SubCell"/>
</dbReference>
<accession>A0A0D0DT71</accession>
<keyword evidence="7" id="KW-1185">Reference proteome</keyword>
<evidence type="ECO:0000256" key="4">
    <source>
        <dbReference type="ARBA" id="ARBA00023136"/>
    </source>
</evidence>
<feature type="transmembrane region" description="Helical" evidence="5">
    <location>
        <begin position="35"/>
        <end position="55"/>
    </location>
</feature>
<keyword evidence="4 5" id="KW-0472">Membrane</keyword>
<reference evidence="6 7" key="1">
    <citation type="submission" date="2014-04" db="EMBL/GenBank/DDBJ databases">
        <authorList>
            <consortium name="DOE Joint Genome Institute"/>
            <person name="Kuo A."/>
            <person name="Kohler A."/>
            <person name="Jargeat P."/>
            <person name="Nagy L.G."/>
            <person name="Floudas D."/>
            <person name="Copeland A."/>
            <person name="Barry K.W."/>
            <person name="Cichocki N."/>
            <person name="Veneault-Fourrey C."/>
            <person name="LaButti K."/>
            <person name="Lindquist E.A."/>
            <person name="Lipzen A."/>
            <person name="Lundell T."/>
            <person name="Morin E."/>
            <person name="Murat C."/>
            <person name="Sun H."/>
            <person name="Tunlid A."/>
            <person name="Henrissat B."/>
            <person name="Grigoriev I.V."/>
            <person name="Hibbett D.S."/>
            <person name="Martin F."/>
            <person name="Nordberg H.P."/>
            <person name="Cantor M.N."/>
            <person name="Hua S.X."/>
        </authorList>
    </citation>
    <scope>NUCLEOTIDE SEQUENCE [LARGE SCALE GENOMIC DNA]</scope>
    <source>
        <strain evidence="6 7">Ve08.2h10</strain>
    </source>
</reference>
<gene>
    <name evidence="6" type="ORF">PAXRUDRAFT_830623</name>
</gene>
<evidence type="ECO:0000256" key="2">
    <source>
        <dbReference type="ARBA" id="ARBA00022692"/>
    </source>
</evidence>
<reference evidence="7" key="2">
    <citation type="submission" date="2015-01" db="EMBL/GenBank/DDBJ databases">
        <title>Evolutionary Origins and Diversification of the Mycorrhizal Mutualists.</title>
        <authorList>
            <consortium name="DOE Joint Genome Institute"/>
            <consortium name="Mycorrhizal Genomics Consortium"/>
            <person name="Kohler A."/>
            <person name="Kuo A."/>
            <person name="Nagy L.G."/>
            <person name="Floudas D."/>
            <person name="Copeland A."/>
            <person name="Barry K.W."/>
            <person name="Cichocki N."/>
            <person name="Veneault-Fourrey C."/>
            <person name="LaButti K."/>
            <person name="Lindquist E.A."/>
            <person name="Lipzen A."/>
            <person name="Lundell T."/>
            <person name="Morin E."/>
            <person name="Murat C."/>
            <person name="Riley R."/>
            <person name="Ohm R."/>
            <person name="Sun H."/>
            <person name="Tunlid A."/>
            <person name="Henrissat B."/>
            <person name="Grigoriev I.V."/>
            <person name="Hibbett D.S."/>
            <person name="Martin F."/>
        </authorList>
    </citation>
    <scope>NUCLEOTIDE SEQUENCE [LARGE SCALE GENOMIC DNA]</scope>
    <source>
        <strain evidence="7">Ve08.2h10</strain>
    </source>
</reference>
<organism evidence="6 7">
    <name type="scientific">Paxillus rubicundulus Ve08.2h10</name>
    <dbReference type="NCBI Taxonomy" id="930991"/>
    <lineage>
        <taxon>Eukaryota</taxon>
        <taxon>Fungi</taxon>
        <taxon>Dikarya</taxon>
        <taxon>Basidiomycota</taxon>
        <taxon>Agaricomycotina</taxon>
        <taxon>Agaricomycetes</taxon>
        <taxon>Agaricomycetidae</taxon>
        <taxon>Boletales</taxon>
        <taxon>Paxilineae</taxon>
        <taxon>Paxillaceae</taxon>
        <taxon>Paxillus</taxon>
    </lineage>
</organism>
<evidence type="ECO:0000313" key="6">
    <source>
        <dbReference type="EMBL" id="KIK91681.1"/>
    </source>
</evidence>
<dbReference type="Pfam" id="PF04750">
    <property type="entry name" value="Far-17a_AIG1"/>
    <property type="match status" value="1"/>
</dbReference>
<feature type="transmembrane region" description="Helical" evidence="5">
    <location>
        <begin position="146"/>
        <end position="164"/>
    </location>
</feature>
<name>A0A0D0DT71_9AGAM</name>
<dbReference type="Proteomes" id="UP000054538">
    <property type="component" value="Unassembled WGS sequence"/>
</dbReference>
<dbReference type="GO" id="GO:0016020">
    <property type="term" value="C:membrane"/>
    <property type="evidence" value="ECO:0007669"/>
    <property type="project" value="InterPro"/>
</dbReference>
<dbReference type="HOGENOM" id="CLU_081915_1_0_1"/>
<proteinExistence type="predicted"/>
<feature type="transmembrane region" description="Helical" evidence="5">
    <location>
        <begin position="62"/>
        <end position="88"/>
    </location>
</feature>
<dbReference type="EMBL" id="KN825361">
    <property type="protein sequence ID" value="KIK91681.1"/>
    <property type="molecule type" value="Genomic_DNA"/>
</dbReference>
<dbReference type="PANTHER" id="PTHR10989">
    <property type="entry name" value="ANDROGEN-INDUCED PROTEIN 1-RELATED"/>
    <property type="match status" value="1"/>
</dbReference>
<evidence type="ECO:0000256" key="1">
    <source>
        <dbReference type="ARBA" id="ARBA00004127"/>
    </source>
</evidence>
<evidence type="ECO:0000256" key="3">
    <source>
        <dbReference type="ARBA" id="ARBA00022989"/>
    </source>
</evidence>
<feature type="transmembrane region" description="Helical" evidence="5">
    <location>
        <begin position="184"/>
        <end position="203"/>
    </location>
</feature>
<dbReference type="PANTHER" id="PTHR10989:SF16">
    <property type="entry name" value="AT02829P-RELATED"/>
    <property type="match status" value="1"/>
</dbReference>
<protein>
    <submittedName>
        <fullName evidence="6">Unplaced genomic scaffold scaffold_539, whole genome shotgun sequence</fullName>
    </submittedName>
</protein>
<dbReference type="InterPro" id="IPR006838">
    <property type="entry name" value="ADTRP_AIG1"/>
</dbReference>
<sequence length="208" mass="23416">MAWGWFDLRGQPTQKWIGTQKGGHLQYLTIQGLSGAWLCMVFSAFCDLFPSVALVRRFKRALLMIALPLAFVISTIYWFLFLFFPALILRPEPYNDSEPTSSSAAPPLMLVPLKTDLALHATPFITLLFDFFVFECKFTKEQINKGAPAVVLVYGIWYASLVEYCATFNGSFPYPFLTYSPFEIRAVIYTTVAGLALGCLRVLNALHS</sequence>
<keyword evidence="2 5" id="KW-0812">Transmembrane</keyword>
<comment type="subcellular location">
    <subcellularLocation>
        <location evidence="1">Endomembrane system</location>
        <topology evidence="1">Multi-pass membrane protein</topology>
    </subcellularLocation>
</comment>
<keyword evidence="3 5" id="KW-1133">Transmembrane helix</keyword>
<dbReference type="FunCoup" id="A0A0D0DT71">
    <property type="interactions" value="131"/>
</dbReference>
<feature type="transmembrane region" description="Helical" evidence="5">
    <location>
        <begin position="117"/>
        <end position="134"/>
    </location>
</feature>
<dbReference type="AlphaFoldDB" id="A0A0D0DT71"/>
<dbReference type="OrthoDB" id="1898221at2759"/>
<evidence type="ECO:0000256" key="5">
    <source>
        <dbReference type="SAM" id="Phobius"/>
    </source>
</evidence>
<dbReference type="InParanoid" id="A0A0D0DT71"/>